<evidence type="ECO:0000313" key="2">
    <source>
        <dbReference type="Proteomes" id="UP000789702"/>
    </source>
</evidence>
<accession>A0ACA9L752</accession>
<organism evidence="1 2">
    <name type="scientific">Dentiscutata heterogama</name>
    <dbReference type="NCBI Taxonomy" id="1316150"/>
    <lineage>
        <taxon>Eukaryota</taxon>
        <taxon>Fungi</taxon>
        <taxon>Fungi incertae sedis</taxon>
        <taxon>Mucoromycota</taxon>
        <taxon>Glomeromycotina</taxon>
        <taxon>Glomeromycetes</taxon>
        <taxon>Diversisporales</taxon>
        <taxon>Gigasporaceae</taxon>
        <taxon>Dentiscutata</taxon>
    </lineage>
</organism>
<evidence type="ECO:0000313" key="1">
    <source>
        <dbReference type="EMBL" id="CAG8514480.1"/>
    </source>
</evidence>
<sequence length="344" mass="40953">MIQCDILYLIFENLSDDNGTLANCIYVCRGWADIAVKILYRDPFKNIIELENQILIIRLFERSFTDRLTYDYVSFLKYIRITNLTDWISNVEWNLNWSDGRKVDTFRAHTSRVFTLLKNIFKRCGTLKYLGYCSLLTEIHLLENDMLRCIDKKTIIEIEPRHLKNVTFSRGITLDSFKIMDTKSMTKLNRFTNLQKLVIITRNENIPYSILDCSAEDIDITFTNEIKFHWLLYITKNLNLKNKKSIHITNLNIPKLYVKHYHTRDSNFIFNRLRSTAPEDLDHKSITYTNVITYFKRKFTITCDNSEGRLLYSLYFYNPNGFFVSMIDISDIHDLPEYCEKYKI</sequence>
<proteinExistence type="predicted"/>
<keyword evidence="2" id="KW-1185">Reference proteome</keyword>
<reference evidence="1" key="1">
    <citation type="submission" date="2021-06" db="EMBL/GenBank/DDBJ databases">
        <authorList>
            <person name="Kallberg Y."/>
            <person name="Tangrot J."/>
            <person name="Rosling A."/>
        </authorList>
    </citation>
    <scope>NUCLEOTIDE SEQUENCE</scope>
    <source>
        <strain evidence="1">IL203A</strain>
    </source>
</reference>
<comment type="caution">
    <text evidence="1">The sequence shown here is derived from an EMBL/GenBank/DDBJ whole genome shotgun (WGS) entry which is preliminary data.</text>
</comment>
<name>A0ACA9L752_9GLOM</name>
<protein>
    <submittedName>
        <fullName evidence="1">10787_t:CDS:1</fullName>
    </submittedName>
</protein>
<dbReference type="EMBL" id="CAJVPU010003184">
    <property type="protein sequence ID" value="CAG8514480.1"/>
    <property type="molecule type" value="Genomic_DNA"/>
</dbReference>
<gene>
    <name evidence="1" type="ORF">DHETER_LOCUS3615</name>
</gene>
<dbReference type="Proteomes" id="UP000789702">
    <property type="component" value="Unassembled WGS sequence"/>
</dbReference>